<evidence type="ECO:0000313" key="1">
    <source>
        <dbReference type="EMBL" id="TQV89799.1"/>
    </source>
</evidence>
<dbReference type="OrthoDB" id="6320601at2"/>
<name>A0A545UK15_9GAMM</name>
<gene>
    <name evidence="1" type="ORF">FLL46_02655</name>
</gene>
<proteinExistence type="predicted"/>
<evidence type="ECO:0000313" key="2">
    <source>
        <dbReference type="Proteomes" id="UP000315439"/>
    </source>
</evidence>
<sequence>MKKIIILIFAIAAIVLITPFFVGSKAETAIKDVYAKVNENPTYQLKITEYNKGWFYSDAKLELVLTLPQEISIPPVVVTQKMQHGPFLWTSGGFGTGLVDTIFGVELPAELQAELDKIKEIDENTISITSRMAFDSSVDSQVVVKPFVVNHEGVTVDVKAADIQSSLQKSGKMTGNGYWDGMSVTESDVKMLEIGKMSLSMDQNLVSGEMFSPLALFEGDFNVSLANLNVNGKNPGESLGIKDFAITAKSDINEKLANINVVFGAKTIEAIQQTFTDLTYDISFENLDTEVLQELNKIMIESQSNAGGNPMAAAAQVQGLLPKLVEKGPLIKINKFGVNTAAGEIDSNLRFTIDKNIYDAANPMTMMIAIDADAKGHAPEAFFAGLGLGPNVEQLVQQNFLVRDQGNLKFEFTFKSGQALLNGNPMPLGGF</sequence>
<dbReference type="Pfam" id="PF06097">
    <property type="entry name" value="DUF945"/>
    <property type="match status" value="1"/>
</dbReference>
<organism evidence="1 2">
    <name type="scientific">Aliikangiella coralliicola</name>
    <dbReference type="NCBI Taxonomy" id="2592383"/>
    <lineage>
        <taxon>Bacteria</taxon>
        <taxon>Pseudomonadati</taxon>
        <taxon>Pseudomonadota</taxon>
        <taxon>Gammaproteobacteria</taxon>
        <taxon>Oceanospirillales</taxon>
        <taxon>Pleioneaceae</taxon>
        <taxon>Aliikangiella</taxon>
    </lineage>
</organism>
<reference evidence="1 2" key="1">
    <citation type="submission" date="2019-07" db="EMBL/GenBank/DDBJ databases">
        <title>Draft genome for Aliikangiella sp. M105.</title>
        <authorList>
            <person name="Wang G."/>
        </authorList>
    </citation>
    <scope>NUCLEOTIDE SEQUENCE [LARGE SCALE GENOMIC DNA]</scope>
    <source>
        <strain evidence="1 2">M105</strain>
    </source>
</reference>
<dbReference type="Proteomes" id="UP000315439">
    <property type="component" value="Unassembled WGS sequence"/>
</dbReference>
<dbReference type="AlphaFoldDB" id="A0A545UK15"/>
<dbReference type="InterPro" id="IPR010352">
    <property type="entry name" value="DUF945"/>
</dbReference>
<dbReference type="RefSeq" id="WP_142891863.1">
    <property type="nucleotide sequence ID" value="NZ_ML660160.1"/>
</dbReference>
<comment type="caution">
    <text evidence="1">The sequence shown here is derived from an EMBL/GenBank/DDBJ whole genome shotgun (WGS) entry which is preliminary data.</text>
</comment>
<accession>A0A545UK15</accession>
<dbReference type="EMBL" id="VIKS01000001">
    <property type="protein sequence ID" value="TQV89799.1"/>
    <property type="molecule type" value="Genomic_DNA"/>
</dbReference>
<protein>
    <submittedName>
        <fullName evidence="1">DUF945 domain-containing protein</fullName>
    </submittedName>
</protein>
<keyword evidence="2" id="KW-1185">Reference proteome</keyword>